<gene>
    <name evidence="3" type="ORF">ENSA5_57560</name>
</gene>
<organism evidence="3 4">
    <name type="scientific">Enhygromyxa salina</name>
    <dbReference type="NCBI Taxonomy" id="215803"/>
    <lineage>
        <taxon>Bacteria</taxon>
        <taxon>Pseudomonadati</taxon>
        <taxon>Myxococcota</taxon>
        <taxon>Polyangia</taxon>
        <taxon>Nannocystales</taxon>
        <taxon>Nannocystaceae</taxon>
        <taxon>Enhygromyxa</taxon>
    </lineage>
</organism>
<evidence type="ECO:0000313" key="3">
    <source>
        <dbReference type="EMBL" id="PRP91184.1"/>
    </source>
</evidence>
<sequence>MFELVQGRLARALAVLLGIVLWWPAAAHAAHAAHAGLAHSQQSGQPTLFSNEKEPCPDEKLEQLGDVPNGSSEGEGAELDDGSPGQVAILSTLQLLMSTATRIAMLQHALPRLNAGYQALARGRGPPIG</sequence>
<feature type="compositionally biased region" description="Polar residues" evidence="1">
    <location>
        <begin position="40"/>
        <end position="50"/>
    </location>
</feature>
<dbReference type="EMBL" id="PVNK01000253">
    <property type="protein sequence ID" value="PRP91184.1"/>
    <property type="molecule type" value="Genomic_DNA"/>
</dbReference>
<protein>
    <submittedName>
        <fullName evidence="3">Uncharacterized protein</fullName>
    </submittedName>
</protein>
<evidence type="ECO:0000256" key="2">
    <source>
        <dbReference type="SAM" id="SignalP"/>
    </source>
</evidence>
<name>A0A2S9XE94_9BACT</name>
<feature type="chain" id="PRO_5015460938" evidence="2">
    <location>
        <begin position="30"/>
        <end position="129"/>
    </location>
</feature>
<dbReference type="AlphaFoldDB" id="A0A2S9XE94"/>
<evidence type="ECO:0000256" key="1">
    <source>
        <dbReference type="SAM" id="MobiDB-lite"/>
    </source>
</evidence>
<comment type="caution">
    <text evidence="3">The sequence shown here is derived from an EMBL/GenBank/DDBJ whole genome shotgun (WGS) entry which is preliminary data.</text>
</comment>
<feature type="region of interest" description="Disordered" evidence="1">
    <location>
        <begin position="34"/>
        <end position="83"/>
    </location>
</feature>
<feature type="signal peptide" evidence="2">
    <location>
        <begin position="1"/>
        <end position="29"/>
    </location>
</feature>
<accession>A0A2S9XE94</accession>
<dbReference type="RefSeq" id="WP_106394964.1">
    <property type="nucleotide sequence ID" value="NZ_PVNK01000253.1"/>
</dbReference>
<keyword evidence="2" id="KW-0732">Signal</keyword>
<proteinExistence type="predicted"/>
<dbReference type="Proteomes" id="UP000237968">
    <property type="component" value="Unassembled WGS sequence"/>
</dbReference>
<evidence type="ECO:0000313" key="4">
    <source>
        <dbReference type="Proteomes" id="UP000237968"/>
    </source>
</evidence>
<reference evidence="3 4" key="1">
    <citation type="submission" date="2018-03" db="EMBL/GenBank/DDBJ databases">
        <title>Draft Genome Sequences of the Obligatory Marine Myxobacteria Enhygromyxa salina SWB005.</title>
        <authorList>
            <person name="Poehlein A."/>
            <person name="Moghaddam J.A."/>
            <person name="Harms H."/>
            <person name="Alanjari M."/>
            <person name="Koenig G.M."/>
            <person name="Daniel R."/>
            <person name="Schaeberle T.F."/>
        </authorList>
    </citation>
    <scope>NUCLEOTIDE SEQUENCE [LARGE SCALE GENOMIC DNA]</scope>
    <source>
        <strain evidence="3 4">SWB005</strain>
    </source>
</reference>
<feature type="compositionally biased region" description="Basic and acidic residues" evidence="1">
    <location>
        <begin position="51"/>
        <end position="63"/>
    </location>
</feature>
<dbReference type="OrthoDB" id="9950783at2"/>
<keyword evidence="4" id="KW-1185">Reference proteome</keyword>